<gene>
    <name evidence="2" type="ORF">CSSPTR1EN2_LOCUS3529</name>
</gene>
<accession>A0ABP0THG4</accession>
<feature type="compositionally biased region" description="Low complexity" evidence="1">
    <location>
        <begin position="44"/>
        <end position="55"/>
    </location>
</feature>
<evidence type="ECO:0000313" key="2">
    <source>
        <dbReference type="EMBL" id="CAK9196549.1"/>
    </source>
</evidence>
<dbReference type="PANTHER" id="PTHR31672:SF2">
    <property type="entry name" value="F-BOX DOMAIN-CONTAINING PROTEIN"/>
    <property type="match status" value="1"/>
</dbReference>
<dbReference type="PANTHER" id="PTHR31672">
    <property type="entry name" value="BNACNNG10540D PROTEIN"/>
    <property type="match status" value="1"/>
</dbReference>
<evidence type="ECO:0008006" key="4">
    <source>
        <dbReference type="Google" id="ProtNLM"/>
    </source>
</evidence>
<feature type="region of interest" description="Disordered" evidence="1">
    <location>
        <begin position="44"/>
        <end position="100"/>
    </location>
</feature>
<reference evidence="2" key="1">
    <citation type="submission" date="2024-02" db="EMBL/GenBank/DDBJ databases">
        <authorList>
            <consortium name="ELIXIR-Norway"/>
            <consortium name="Elixir Norway"/>
        </authorList>
    </citation>
    <scope>NUCLEOTIDE SEQUENCE</scope>
</reference>
<evidence type="ECO:0000313" key="3">
    <source>
        <dbReference type="Proteomes" id="UP001497512"/>
    </source>
</evidence>
<protein>
    <recommendedName>
        <fullName evidence="4">F-box domain-containing protein</fullName>
    </recommendedName>
</protein>
<keyword evidence="3" id="KW-1185">Reference proteome</keyword>
<feature type="compositionally biased region" description="Basic and acidic residues" evidence="1">
    <location>
        <begin position="155"/>
        <end position="167"/>
    </location>
</feature>
<dbReference type="EMBL" id="OZ019903">
    <property type="protein sequence ID" value="CAK9196549.1"/>
    <property type="molecule type" value="Genomic_DNA"/>
</dbReference>
<feature type="compositionally biased region" description="Polar residues" evidence="1">
    <location>
        <begin position="310"/>
        <end position="319"/>
    </location>
</feature>
<feature type="compositionally biased region" description="Pro residues" evidence="1">
    <location>
        <begin position="176"/>
        <end position="206"/>
    </location>
</feature>
<organism evidence="2 3">
    <name type="scientific">Sphagnum troendelagicum</name>
    <dbReference type="NCBI Taxonomy" id="128251"/>
    <lineage>
        <taxon>Eukaryota</taxon>
        <taxon>Viridiplantae</taxon>
        <taxon>Streptophyta</taxon>
        <taxon>Embryophyta</taxon>
        <taxon>Bryophyta</taxon>
        <taxon>Sphagnophytina</taxon>
        <taxon>Sphagnopsida</taxon>
        <taxon>Sphagnales</taxon>
        <taxon>Sphagnaceae</taxon>
        <taxon>Sphagnum</taxon>
    </lineage>
</organism>
<evidence type="ECO:0000256" key="1">
    <source>
        <dbReference type="SAM" id="MobiDB-lite"/>
    </source>
</evidence>
<name>A0ABP0THG4_9BRYO</name>
<feature type="region of interest" description="Disordered" evidence="1">
    <location>
        <begin position="155"/>
        <end position="323"/>
    </location>
</feature>
<feature type="compositionally biased region" description="Polar residues" evidence="1">
    <location>
        <begin position="64"/>
        <end position="75"/>
    </location>
</feature>
<feature type="compositionally biased region" description="Polar residues" evidence="1">
    <location>
        <begin position="126"/>
        <end position="138"/>
    </location>
</feature>
<feature type="compositionally biased region" description="Pro residues" evidence="1">
    <location>
        <begin position="223"/>
        <end position="241"/>
    </location>
</feature>
<sequence>MPELQNFHMLLLATEYVEGNAALRADIWAEMDGADGHRRVRPRLSSTLQHSRSSSAPAHRPVLRSSSTLQHSRSPSAPAHRPVLRSSSTLQQNRSPSPPLAHEVVARVQYRPTTAPTGFGFRTGVRTRSSRLNPQYRNSEPVALTMIPGFREVPIRQETRRLTERPDQLPVALRPPSRPSQQLPPIPFRPPRPPPRPSQQLPPIPVRPSRLADVPPRSTQQLPPLPVRPPRPAQQLPPIPVRRPVQTQQLRSIPVRRPVQTQQLPSIRGRPPVATQQLPSVPRPPRPVDNPRGSQSVAPRPPVRPVDNLRASQNRQSIPATPMSYLDKGKGKLDIELCELEVAEQLLNLRYLPMHPSMIDSSSRSSDIDPPHQLQTMSRRQGTCVYTFRRIRFPASQLSEDCVVRIMSMLSLKDLSICACLNKQYSRELMDSHFQMLSPVLETMAAKSPIFYPNHTGRQPRTRLGMTFNLGLNAWQQAPNLSWLPPHAKVPLRSCAGVICYTTPRVAAYIMCSPFNRKFMVLPRDGTFHGIVHEMIEVPPLAAGNNNNNNNPADWREQSPASFQFIVMGLSNWHKRKPELEAGRSPERLYHNVLRIYDSRTKAWSAPVDVPATEDFPVMVFASRRVNLVVAYTEVPAVLSTYCKGVLYMISFVSGVCVAYVLQTGNMITLLRKPQQWKDLKLGRPLPHLVASEDRVFLVDNIWNCEVSVYELPGPEQVVRRLLLQQEVIEEPTLVSTMYTNVQVFPPNKQANSEHTLNCFYQSGRIFLMSDSGNEAVMYHLVDGTWTWLPRFPLLGGDDRRVDRIVGLPFTPRLGIRF</sequence>
<feature type="region of interest" description="Disordered" evidence="1">
    <location>
        <begin position="114"/>
        <end position="140"/>
    </location>
</feature>
<proteinExistence type="predicted"/>
<feature type="compositionally biased region" description="Polar residues" evidence="1">
    <location>
        <begin position="85"/>
        <end position="95"/>
    </location>
</feature>
<dbReference type="InterPro" id="IPR050796">
    <property type="entry name" value="SCF_F-box_component"/>
</dbReference>
<dbReference type="Proteomes" id="UP001497512">
    <property type="component" value="Chromosome 11"/>
</dbReference>